<feature type="compositionally biased region" description="Acidic residues" evidence="1">
    <location>
        <begin position="403"/>
        <end position="420"/>
    </location>
</feature>
<evidence type="ECO:0000313" key="2">
    <source>
        <dbReference type="EMBL" id="KAG0008582.1"/>
    </source>
</evidence>
<feature type="region of interest" description="Disordered" evidence="1">
    <location>
        <begin position="777"/>
        <end position="805"/>
    </location>
</feature>
<feature type="compositionally biased region" description="Polar residues" evidence="1">
    <location>
        <begin position="363"/>
        <end position="375"/>
    </location>
</feature>
<name>A0A9P6SWQ4_9FUNG</name>
<comment type="caution">
    <text evidence="2">The sequence shown here is derived from an EMBL/GenBank/DDBJ whole genome shotgun (WGS) entry which is preliminary data.</text>
</comment>
<feature type="compositionally biased region" description="Basic and acidic residues" evidence="1">
    <location>
        <begin position="376"/>
        <end position="395"/>
    </location>
</feature>
<evidence type="ECO:0000256" key="1">
    <source>
        <dbReference type="SAM" id="MobiDB-lite"/>
    </source>
</evidence>
<feature type="region of interest" description="Disordered" evidence="1">
    <location>
        <begin position="363"/>
        <end position="449"/>
    </location>
</feature>
<accession>A0A9P6SWQ4</accession>
<feature type="compositionally biased region" description="Low complexity" evidence="1">
    <location>
        <begin position="909"/>
        <end position="924"/>
    </location>
</feature>
<feature type="region of interest" description="Disordered" evidence="1">
    <location>
        <begin position="906"/>
        <end position="925"/>
    </location>
</feature>
<feature type="compositionally biased region" description="Low complexity" evidence="1">
    <location>
        <begin position="435"/>
        <end position="444"/>
    </location>
</feature>
<organism evidence="2 3">
    <name type="scientific">Entomortierella chlamydospora</name>
    <dbReference type="NCBI Taxonomy" id="101097"/>
    <lineage>
        <taxon>Eukaryota</taxon>
        <taxon>Fungi</taxon>
        <taxon>Fungi incertae sedis</taxon>
        <taxon>Mucoromycota</taxon>
        <taxon>Mortierellomycotina</taxon>
        <taxon>Mortierellomycetes</taxon>
        <taxon>Mortierellales</taxon>
        <taxon>Mortierellaceae</taxon>
        <taxon>Entomortierella</taxon>
    </lineage>
</organism>
<dbReference type="AlphaFoldDB" id="A0A9P6SWQ4"/>
<proteinExistence type="predicted"/>
<dbReference type="EMBL" id="JAAAID010001861">
    <property type="protein sequence ID" value="KAG0008582.1"/>
    <property type="molecule type" value="Genomic_DNA"/>
</dbReference>
<keyword evidence="3" id="KW-1185">Reference proteome</keyword>
<sequence length="985" mass="110346">MGTPAGTNNSEAFLRLLDDSPPQDRTLKTILTKMADTAQLWNTQTRNEDTHLKSLLGPFLDSYFGKVKYTKSDWTPVQDDTRDSELDLLIPDYATTTQVGEQQLYVVLLEGKIAKNKGLGQIWDDQTKLGQEMKAALDSILKLEPDGEVCVIGLLIREPLIEFYTMQVHAEATYIMHKVAASYIPPAAMNVFNLVHLMEVFAHARVKVEKTVAQIRRVKVHGSPNPKVPLSWLRPSFKKPKLCSIFDAESFLDIGHLFIKACSSSSHHGSESTQIKCRRVLSFRGSVVHSISKTNIHIDSTSAEASAHDPTTHIIDVPPDPIRFPIHHYALQMFKKLHNGMSPDHIVWLSSFQESPAVPNATQIQASPNVQTRQHNSLERRVVKGQRQKEAEQEGNRVVLILDTDDEERDSATDDGDNDNTSEISWSDSNHGSDSDLGSESGSETHSVREIPNKMVAVLLSDTFLDSSNYNGDSSRATSTLCFRPGDSVWVSEAAMLSEEIEGKMVVSFLGVQGRSSFWITPISPFTAYDRCSKSNRMDCTNQTKKRRAPSEMRSIGQNNDCWEPKKRSRARTPSPKDIHEVIDIESLDKSKIPRKIRPHNILDGVSRTRTTTAFQLDRLLELDPLDLLVQRRENSDHPQGNSSLDSSRIKDLDYFSDILSRSSRPVTAPVTITPPGSICPLANAGTDSNGTQDVTWHICWLTGIRSVMVRAICNECENDYKNKSCIFYCRSHKWRIKTHMECSVSDGTAEANLLIPEDRDDIMWALLGLMKNTRNTSKISSSADNSPTFSDTRLGGHDSFDSGDVPHKSMTVMDQHQDIRKRALRVIARRGVLSFNSTSTTASNQKNISKFASVESHVEANYQTHQEKMEEEFWLKICTAHSKKRETFLLSATTSNCTAIMQPAEPLSSSSTRTRETTTALGAKGKDAKLKTSTLWMNRRTMIQTIVRPPLVIQAVDVEWIQPVTEARILLNRLNCMSKQPSIL</sequence>
<reference evidence="2" key="1">
    <citation type="journal article" date="2020" name="Fungal Divers.">
        <title>Resolving the Mortierellaceae phylogeny through synthesis of multi-gene phylogenetics and phylogenomics.</title>
        <authorList>
            <person name="Vandepol N."/>
            <person name="Liber J."/>
            <person name="Desiro A."/>
            <person name="Na H."/>
            <person name="Kennedy M."/>
            <person name="Barry K."/>
            <person name="Grigoriev I.V."/>
            <person name="Miller A.N."/>
            <person name="O'Donnell K."/>
            <person name="Stajich J.E."/>
            <person name="Bonito G."/>
        </authorList>
    </citation>
    <scope>NUCLEOTIDE SEQUENCE</scope>
    <source>
        <strain evidence="2">NRRL 2769</strain>
    </source>
</reference>
<evidence type="ECO:0000313" key="3">
    <source>
        <dbReference type="Proteomes" id="UP000703661"/>
    </source>
</evidence>
<feature type="region of interest" description="Disordered" evidence="1">
    <location>
        <begin position="540"/>
        <end position="576"/>
    </location>
</feature>
<feature type="compositionally biased region" description="Polar residues" evidence="1">
    <location>
        <begin position="421"/>
        <end position="430"/>
    </location>
</feature>
<feature type="compositionally biased region" description="Polar residues" evidence="1">
    <location>
        <begin position="777"/>
        <end position="792"/>
    </location>
</feature>
<protein>
    <submittedName>
        <fullName evidence="2">Uncharacterized protein</fullName>
    </submittedName>
</protein>
<dbReference type="Proteomes" id="UP000703661">
    <property type="component" value="Unassembled WGS sequence"/>
</dbReference>
<feature type="compositionally biased region" description="Basic and acidic residues" evidence="1">
    <location>
        <begin position="795"/>
        <end position="805"/>
    </location>
</feature>
<gene>
    <name evidence="2" type="ORF">BGZ80_003285</name>
</gene>